<accession>A0ABS1N8D1</accession>
<dbReference type="PANTHER" id="PTHR36302:SF1">
    <property type="entry name" value="COPPER CHAPERONE PCU(A)C"/>
    <property type="match status" value="1"/>
</dbReference>
<dbReference type="RefSeq" id="WP_201872371.1">
    <property type="nucleotide sequence ID" value="NZ_JAERRF010000003.1"/>
</dbReference>
<dbReference type="InterPro" id="IPR036182">
    <property type="entry name" value="PCuAC_sf"/>
</dbReference>
<proteinExistence type="predicted"/>
<dbReference type="InterPro" id="IPR007410">
    <property type="entry name" value="LpqE-like"/>
</dbReference>
<name>A0ABS1N8D1_9ACTN</name>
<evidence type="ECO:0000256" key="2">
    <source>
        <dbReference type="SAM" id="SignalP"/>
    </source>
</evidence>
<dbReference type="InterPro" id="IPR058248">
    <property type="entry name" value="Lxx211020-like"/>
</dbReference>
<dbReference type="EMBL" id="JAERRF010000003">
    <property type="protein sequence ID" value="MBL1096327.1"/>
    <property type="molecule type" value="Genomic_DNA"/>
</dbReference>
<sequence length="171" mass="17499">MTGGTPLRRTVAAALALGLSAAIAACGSGDGDGGGNGGGSGAEGKDGGGRPKLSVSGAYLPRPSMDDMAAGFFTVRNAGAGADKLTSVTTPLAYDITLHHTADNRMKQVSSLDVPANGRLELASGGDHLMLTKLTHRPKVGEKVEFTLHFANSDPIEIKVPVEPTTYRPKD</sequence>
<evidence type="ECO:0000313" key="4">
    <source>
        <dbReference type="Proteomes" id="UP000634229"/>
    </source>
</evidence>
<dbReference type="SUPFAM" id="SSF110087">
    <property type="entry name" value="DR1885-like metal-binding protein"/>
    <property type="match status" value="1"/>
</dbReference>
<keyword evidence="4" id="KW-1185">Reference proteome</keyword>
<feature type="signal peptide" evidence="2">
    <location>
        <begin position="1"/>
        <end position="24"/>
    </location>
</feature>
<evidence type="ECO:0000256" key="1">
    <source>
        <dbReference type="SAM" id="MobiDB-lite"/>
    </source>
</evidence>
<dbReference type="Proteomes" id="UP000634229">
    <property type="component" value="Unassembled WGS sequence"/>
</dbReference>
<dbReference type="PANTHER" id="PTHR36302">
    <property type="entry name" value="BLR7088 PROTEIN"/>
    <property type="match status" value="1"/>
</dbReference>
<organism evidence="3 4">
    <name type="scientific">Streptomyces coffeae</name>
    <dbReference type="NCBI Taxonomy" id="621382"/>
    <lineage>
        <taxon>Bacteria</taxon>
        <taxon>Bacillati</taxon>
        <taxon>Actinomycetota</taxon>
        <taxon>Actinomycetes</taxon>
        <taxon>Kitasatosporales</taxon>
        <taxon>Streptomycetaceae</taxon>
        <taxon>Streptomyces</taxon>
    </lineage>
</organism>
<feature type="chain" id="PRO_5045285138" evidence="2">
    <location>
        <begin position="25"/>
        <end position="171"/>
    </location>
</feature>
<dbReference type="Gene3D" id="2.60.40.1890">
    <property type="entry name" value="PCu(A)C copper chaperone"/>
    <property type="match status" value="1"/>
</dbReference>
<gene>
    <name evidence="3" type="ORF">JK363_06530</name>
</gene>
<keyword evidence="2" id="KW-0732">Signal</keyword>
<evidence type="ECO:0000313" key="3">
    <source>
        <dbReference type="EMBL" id="MBL1096327.1"/>
    </source>
</evidence>
<protein>
    <submittedName>
        <fullName evidence="3">Copper chaperone PCu(A)C</fullName>
    </submittedName>
</protein>
<feature type="region of interest" description="Disordered" evidence="1">
    <location>
        <begin position="35"/>
        <end position="56"/>
    </location>
</feature>
<dbReference type="Pfam" id="PF04314">
    <property type="entry name" value="PCuAC"/>
    <property type="match status" value="1"/>
</dbReference>
<reference evidence="3 4" key="1">
    <citation type="submission" date="2021-01" db="EMBL/GenBank/DDBJ databases">
        <title>WGS of actinomycetes isolated from Thailand.</title>
        <authorList>
            <person name="Thawai C."/>
        </authorList>
    </citation>
    <scope>NUCLEOTIDE SEQUENCE [LARGE SCALE GENOMIC DNA]</scope>
    <source>
        <strain evidence="3 4">CA1R205</strain>
    </source>
</reference>
<comment type="caution">
    <text evidence="3">The sequence shown here is derived from an EMBL/GenBank/DDBJ whole genome shotgun (WGS) entry which is preliminary data.</text>
</comment>